<dbReference type="EMBL" id="JANEYF010003884">
    <property type="protein sequence ID" value="KAJ8933295.1"/>
    <property type="molecule type" value="Genomic_DNA"/>
</dbReference>
<feature type="domain" description="MADF" evidence="2">
    <location>
        <begin position="20"/>
        <end position="111"/>
    </location>
</feature>
<protein>
    <recommendedName>
        <fullName evidence="2">MADF domain-containing protein</fullName>
    </recommendedName>
</protein>
<evidence type="ECO:0000313" key="3">
    <source>
        <dbReference type="EMBL" id="KAJ8933295.1"/>
    </source>
</evidence>
<reference evidence="3" key="1">
    <citation type="journal article" date="2023" name="Insect Mol. Biol.">
        <title>Genome sequencing provides insights into the evolution of gene families encoding plant cell wall-degrading enzymes in longhorned beetles.</title>
        <authorList>
            <person name="Shin N.R."/>
            <person name="Okamura Y."/>
            <person name="Kirsch R."/>
            <person name="Pauchet Y."/>
        </authorList>
    </citation>
    <scope>NUCLEOTIDE SEQUENCE</scope>
    <source>
        <strain evidence="3">RBIC_L_NR</strain>
    </source>
</reference>
<dbReference type="PROSITE" id="PS51029">
    <property type="entry name" value="MADF"/>
    <property type="match status" value="1"/>
</dbReference>
<dbReference type="SMART" id="SM00595">
    <property type="entry name" value="MADF"/>
    <property type="match status" value="1"/>
</dbReference>
<gene>
    <name evidence="3" type="ORF">NQ314_014123</name>
</gene>
<comment type="caution">
    <text evidence="3">The sequence shown here is derived from an EMBL/GenBank/DDBJ whole genome shotgun (WGS) entry which is preliminary data.</text>
</comment>
<dbReference type="PANTHER" id="PTHR21505">
    <property type="entry name" value="MADF DOMAIN-CONTAINING PROTEIN-RELATED"/>
    <property type="match status" value="1"/>
</dbReference>
<proteinExistence type="predicted"/>
<evidence type="ECO:0000259" key="2">
    <source>
        <dbReference type="PROSITE" id="PS51029"/>
    </source>
</evidence>
<dbReference type="Pfam" id="PF10545">
    <property type="entry name" value="MADF_DNA_bdg"/>
    <property type="match status" value="1"/>
</dbReference>
<name>A0AAV8X2W0_9CUCU</name>
<accession>A0AAV8X2W0</accession>
<dbReference type="Proteomes" id="UP001162156">
    <property type="component" value="Unassembled WGS sequence"/>
</dbReference>
<dbReference type="InterPro" id="IPR006578">
    <property type="entry name" value="MADF-dom"/>
</dbReference>
<evidence type="ECO:0000313" key="4">
    <source>
        <dbReference type="Proteomes" id="UP001162156"/>
    </source>
</evidence>
<sequence length="326" mass="37583">MFGLQIVWKKKVWTIEEIGILIEAYREHRNLWGPRNFDYKNRIKKMDSYKEIAGLFDTSSEEVERKVKNIISQYQRERRNYKKMKKSGTGQQFKAKWFGYNAMSFLHDKNKPRKGIQVGGEYELTRESESSDEEIATQSTSDVPSEVEGENSQLAEEASSALPREIPMVQTEETTNASPKIYSQQETNITTPKVKTTKKNNKRLEEPSESSQVFHMIKSVYERRECDEYHVFGEMVANNIRNLKSEYAKITTQQQILNLLFEARISQFQLNAQSFTPVPLASTSSQSSFTYCTSASMGSEHEGEQQANILQRAFTSTFGNTDSQNY</sequence>
<feature type="region of interest" description="Disordered" evidence="1">
    <location>
        <begin position="123"/>
        <end position="160"/>
    </location>
</feature>
<dbReference type="AlphaFoldDB" id="A0AAV8X2W0"/>
<evidence type="ECO:0000256" key="1">
    <source>
        <dbReference type="SAM" id="MobiDB-lite"/>
    </source>
</evidence>
<keyword evidence="4" id="KW-1185">Reference proteome</keyword>
<organism evidence="3 4">
    <name type="scientific">Rhamnusium bicolor</name>
    <dbReference type="NCBI Taxonomy" id="1586634"/>
    <lineage>
        <taxon>Eukaryota</taxon>
        <taxon>Metazoa</taxon>
        <taxon>Ecdysozoa</taxon>
        <taxon>Arthropoda</taxon>
        <taxon>Hexapoda</taxon>
        <taxon>Insecta</taxon>
        <taxon>Pterygota</taxon>
        <taxon>Neoptera</taxon>
        <taxon>Endopterygota</taxon>
        <taxon>Coleoptera</taxon>
        <taxon>Polyphaga</taxon>
        <taxon>Cucujiformia</taxon>
        <taxon>Chrysomeloidea</taxon>
        <taxon>Cerambycidae</taxon>
        <taxon>Lepturinae</taxon>
        <taxon>Rhagiini</taxon>
        <taxon>Rhamnusium</taxon>
    </lineage>
</organism>
<dbReference type="PANTHER" id="PTHR21505:SF15">
    <property type="entry name" value="RE18252P"/>
    <property type="match status" value="1"/>
</dbReference>